<evidence type="ECO:0000256" key="1">
    <source>
        <dbReference type="SAM" id="MobiDB-lite"/>
    </source>
</evidence>
<dbReference type="PANTHER" id="PTHR15396">
    <property type="entry name" value="RIBONUCLEASE P PROTEIN SUBUNIT P40"/>
    <property type="match status" value="1"/>
</dbReference>
<reference evidence="2" key="1">
    <citation type="journal article" date="2014" name="Nat. Commun.">
        <title>Multiple recent horizontal transfers of a large genomic region in cheese making fungi.</title>
        <authorList>
            <person name="Cheeseman K."/>
            <person name="Ropars J."/>
            <person name="Renault P."/>
            <person name="Dupont J."/>
            <person name="Gouzy J."/>
            <person name="Branca A."/>
            <person name="Abraham A.L."/>
            <person name="Ceppi M."/>
            <person name="Conseiller E."/>
            <person name="Debuchy R."/>
            <person name="Malagnac F."/>
            <person name="Goarin A."/>
            <person name="Silar P."/>
            <person name="Lacoste S."/>
            <person name="Sallet E."/>
            <person name="Bensimon A."/>
            <person name="Giraud T."/>
            <person name="Brygoo Y."/>
        </authorList>
    </citation>
    <scope>NUCLEOTIDE SEQUENCE [LARGE SCALE GENOMIC DNA]</scope>
    <source>
        <strain evidence="2">FM164</strain>
    </source>
</reference>
<feature type="region of interest" description="Disordered" evidence="1">
    <location>
        <begin position="189"/>
        <end position="211"/>
    </location>
</feature>
<evidence type="ECO:0000313" key="3">
    <source>
        <dbReference type="Proteomes" id="UP000030686"/>
    </source>
</evidence>
<dbReference type="OrthoDB" id="63112at2759"/>
<name>W6QLE8_PENRF</name>
<evidence type="ECO:0000313" key="2">
    <source>
        <dbReference type="EMBL" id="CDM36796.1"/>
    </source>
</evidence>
<protein>
    <submittedName>
        <fullName evidence="2">Ribonuclease P, Rpp40</fullName>
    </submittedName>
</protein>
<organism evidence="2 3">
    <name type="scientific">Penicillium roqueforti (strain FM164)</name>
    <dbReference type="NCBI Taxonomy" id="1365484"/>
    <lineage>
        <taxon>Eukaryota</taxon>
        <taxon>Fungi</taxon>
        <taxon>Dikarya</taxon>
        <taxon>Ascomycota</taxon>
        <taxon>Pezizomycotina</taxon>
        <taxon>Eurotiomycetes</taxon>
        <taxon>Eurotiomycetidae</taxon>
        <taxon>Eurotiales</taxon>
        <taxon>Aspergillaceae</taxon>
        <taxon>Penicillium</taxon>
    </lineage>
</organism>
<gene>
    <name evidence="2" type="ORF">PROQFM164_S05g000629</name>
</gene>
<dbReference type="STRING" id="1365484.W6QLE8"/>
<dbReference type="Pfam" id="PF08584">
    <property type="entry name" value="Ribonuc_P_40"/>
    <property type="match status" value="1"/>
</dbReference>
<dbReference type="OMA" id="DVDPYLC"/>
<accession>W6QLE8</accession>
<dbReference type="GO" id="GO:0000172">
    <property type="term" value="C:ribonuclease MRP complex"/>
    <property type="evidence" value="ECO:0007669"/>
    <property type="project" value="TreeGrafter"/>
</dbReference>
<dbReference type="AlphaFoldDB" id="W6QLE8"/>
<dbReference type="GO" id="GO:0030681">
    <property type="term" value="C:multimeric ribonuclease P complex"/>
    <property type="evidence" value="ECO:0007669"/>
    <property type="project" value="TreeGrafter"/>
</dbReference>
<keyword evidence="3" id="KW-1185">Reference proteome</keyword>
<dbReference type="Proteomes" id="UP000030686">
    <property type="component" value="Unassembled WGS sequence"/>
</dbReference>
<dbReference type="GO" id="GO:0001682">
    <property type="term" value="P:tRNA 5'-leader removal"/>
    <property type="evidence" value="ECO:0007669"/>
    <property type="project" value="InterPro"/>
</dbReference>
<dbReference type="PANTHER" id="PTHR15396:SF1">
    <property type="entry name" value="RIBONUCLEASE P PROTEIN SUBUNIT P40"/>
    <property type="match status" value="1"/>
</dbReference>
<dbReference type="EMBL" id="HG792019">
    <property type="protein sequence ID" value="CDM36796.1"/>
    <property type="molecule type" value="Genomic_DNA"/>
</dbReference>
<dbReference type="InterPro" id="IPR013893">
    <property type="entry name" value="RNase_P_Rpp40"/>
</dbReference>
<dbReference type="GO" id="GO:0004526">
    <property type="term" value="F:ribonuclease P activity"/>
    <property type="evidence" value="ECO:0007669"/>
    <property type="project" value="TreeGrafter"/>
</dbReference>
<feature type="compositionally biased region" description="Basic and acidic residues" evidence="1">
    <location>
        <begin position="192"/>
        <end position="201"/>
    </location>
</feature>
<proteinExistence type="predicted"/>
<sequence length="401" mass="44830">MFQEVDESSRREKCFTTITQLPAFINPKQVPSKRSPFSTIQNHAFVHSVEVILPKEFYSQIKPSLETKLEKPRYARVFMTPSALLEHEFFNTYIKSGNILMISEGRSGSDNVFTLKDGKEIYERTGLTGKPFRSGGRKHAKERFLVELNLRLPSMLHGKKGFERIVWAFTNVLTQSMAWLFHDLESNPGPGEGDHVSEAKKGNSSKNILKVGAGNKPIDKVQPQLITCEPQEIAHEQIITPPFYENGKVLENMSEDDLQEYCGSLSEWIAMVQMASPRLSGEDDVDPYLSRYAAPDAEEGQASDLMSLKWHGLISSRWTMQLFLNMLQNTKASWFALAVATLGKEAVEGRDGFMVMVLPSGQSSAQSSESSQTSQVKDEGTVGTGRVTFCWELMGASVTEP</sequence>
<dbReference type="GO" id="GO:0000447">
    <property type="term" value="P:endonucleolytic cleavage in ITS1 to separate SSU-rRNA from 5.8S rRNA and LSU-rRNA from tricistronic rRNA transcript (SSU-rRNA, 5.8S rRNA, LSU-rRNA)"/>
    <property type="evidence" value="ECO:0007669"/>
    <property type="project" value="TreeGrafter"/>
</dbReference>
<dbReference type="GO" id="GO:0000171">
    <property type="term" value="F:ribonuclease MRP activity"/>
    <property type="evidence" value="ECO:0007669"/>
    <property type="project" value="TreeGrafter"/>
</dbReference>